<keyword evidence="4" id="KW-0732">Signal</keyword>
<dbReference type="GO" id="GO:0030855">
    <property type="term" value="P:epithelial cell differentiation"/>
    <property type="evidence" value="ECO:0007669"/>
    <property type="project" value="UniProtKB-ARBA"/>
</dbReference>
<keyword evidence="5" id="KW-0677">Repeat</keyword>
<dbReference type="PROSITE" id="PS50268">
    <property type="entry name" value="CADHERIN_2"/>
    <property type="match status" value="1"/>
</dbReference>
<accession>W2TNR3</accession>
<dbReference type="SMART" id="SM00112">
    <property type="entry name" value="CA"/>
    <property type="match status" value="1"/>
</dbReference>
<dbReference type="AlphaFoldDB" id="W2TNR3"/>
<keyword evidence="7" id="KW-1133">Transmembrane helix</keyword>
<evidence type="ECO:0000256" key="5">
    <source>
        <dbReference type="ARBA" id="ARBA00022737"/>
    </source>
</evidence>
<evidence type="ECO:0000256" key="11">
    <source>
        <dbReference type="PROSITE-ProRule" id="PRU00043"/>
    </source>
</evidence>
<evidence type="ECO:0000256" key="10">
    <source>
        <dbReference type="ARBA" id="ARBA00023180"/>
    </source>
</evidence>
<evidence type="ECO:0000256" key="4">
    <source>
        <dbReference type="ARBA" id="ARBA00022729"/>
    </source>
</evidence>
<dbReference type="InterPro" id="IPR015919">
    <property type="entry name" value="Cadherin-like_sf"/>
</dbReference>
<dbReference type="GO" id="GO:0005509">
    <property type="term" value="F:calcium ion binding"/>
    <property type="evidence" value="ECO:0007669"/>
    <property type="project" value="UniProtKB-UniRule"/>
</dbReference>
<dbReference type="PANTHER" id="PTHR24028:SF328">
    <property type="entry name" value="CADHERIN-3"/>
    <property type="match status" value="1"/>
</dbReference>
<dbReference type="GO" id="GO:0005886">
    <property type="term" value="C:plasma membrane"/>
    <property type="evidence" value="ECO:0007669"/>
    <property type="project" value="TreeGrafter"/>
</dbReference>
<dbReference type="EMBL" id="KI658240">
    <property type="protein sequence ID" value="ETN83304.1"/>
    <property type="molecule type" value="Genomic_DNA"/>
</dbReference>
<dbReference type="GO" id="GO:0007156">
    <property type="term" value="P:homophilic cell adhesion via plasma membrane adhesion molecules"/>
    <property type="evidence" value="ECO:0007669"/>
    <property type="project" value="InterPro"/>
</dbReference>
<evidence type="ECO:0000313" key="14">
    <source>
        <dbReference type="Proteomes" id="UP000053676"/>
    </source>
</evidence>
<comment type="subcellular location">
    <subcellularLocation>
        <location evidence="1">Membrane</location>
        <topology evidence="1">Single-pass membrane protein</topology>
    </subcellularLocation>
</comment>
<protein>
    <submittedName>
        <fullName evidence="13">Cadherin domain protein</fullName>
    </submittedName>
</protein>
<dbReference type="SUPFAM" id="SSF49313">
    <property type="entry name" value="Cadherin-like"/>
    <property type="match status" value="2"/>
</dbReference>
<keyword evidence="6 11" id="KW-0106">Calcium</keyword>
<dbReference type="InterPro" id="IPR002126">
    <property type="entry name" value="Cadherin-like_dom"/>
</dbReference>
<keyword evidence="10" id="KW-0325">Glycoprotein</keyword>
<dbReference type="PANTHER" id="PTHR24028">
    <property type="entry name" value="CADHERIN-87A"/>
    <property type="match status" value="1"/>
</dbReference>
<feature type="domain" description="Cadherin" evidence="12">
    <location>
        <begin position="11"/>
        <end position="114"/>
    </location>
</feature>
<keyword evidence="3" id="KW-0812">Transmembrane</keyword>
<dbReference type="PRINTS" id="PR00205">
    <property type="entry name" value="CADHERIN"/>
</dbReference>
<evidence type="ECO:0000256" key="6">
    <source>
        <dbReference type="ARBA" id="ARBA00022837"/>
    </source>
</evidence>
<evidence type="ECO:0000256" key="9">
    <source>
        <dbReference type="ARBA" id="ARBA00023157"/>
    </source>
</evidence>
<keyword evidence="14" id="KW-1185">Reference proteome</keyword>
<dbReference type="Gene3D" id="2.60.40.60">
    <property type="entry name" value="Cadherins"/>
    <property type="match status" value="2"/>
</dbReference>
<feature type="non-terminal residue" evidence="13">
    <location>
        <position position="195"/>
    </location>
</feature>
<evidence type="ECO:0000259" key="12">
    <source>
        <dbReference type="PROSITE" id="PS50268"/>
    </source>
</evidence>
<dbReference type="InterPro" id="IPR050174">
    <property type="entry name" value="Protocadherin/Cadherin-CA"/>
</dbReference>
<organism evidence="13 14">
    <name type="scientific">Necator americanus</name>
    <name type="common">Human hookworm</name>
    <dbReference type="NCBI Taxonomy" id="51031"/>
    <lineage>
        <taxon>Eukaryota</taxon>
        <taxon>Metazoa</taxon>
        <taxon>Ecdysozoa</taxon>
        <taxon>Nematoda</taxon>
        <taxon>Chromadorea</taxon>
        <taxon>Rhabditida</taxon>
        <taxon>Rhabditina</taxon>
        <taxon>Rhabditomorpha</taxon>
        <taxon>Strongyloidea</taxon>
        <taxon>Ancylostomatidae</taxon>
        <taxon>Bunostominae</taxon>
        <taxon>Necator</taxon>
    </lineage>
</organism>
<evidence type="ECO:0000256" key="1">
    <source>
        <dbReference type="ARBA" id="ARBA00004167"/>
    </source>
</evidence>
<evidence type="ECO:0000256" key="8">
    <source>
        <dbReference type="ARBA" id="ARBA00023136"/>
    </source>
</evidence>
<dbReference type="STRING" id="51031.W2TNR3"/>
<name>W2TNR3_NECAM</name>
<dbReference type="KEGG" id="nai:NECAME_17503"/>
<gene>
    <name evidence="13" type="ORF">NECAME_17503</name>
</gene>
<keyword evidence="2" id="KW-0245">EGF-like domain</keyword>
<evidence type="ECO:0000313" key="13">
    <source>
        <dbReference type="EMBL" id="ETN83304.1"/>
    </source>
</evidence>
<keyword evidence="9" id="KW-1015">Disulfide bond</keyword>
<reference evidence="14" key="1">
    <citation type="journal article" date="2014" name="Nat. Genet.">
        <title>Genome of the human hookworm Necator americanus.</title>
        <authorList>
            <person name="Tang Y.T."/>
            <person name="Gao X."/>
            <person name="Rosa B.A."/>
            <person name="Abubucker S."/>
            <person name="Hallsworth-Pepin K."/>
            <person name="Martin J."/>
            <person name="Tyagi R."/>
            <person name="Heizer E."/>
            <person name="Zhang X."/>
            <person name="Bhonagiri-Palsikar V."/>
            <person name="Minx P."/>
            <person name="Warren W.C."/>
            <person name="Wang Q."/>
            <person name="Zhan B."/>
            <person name="Hotez P.J."/>
            <person name="Sternberg P.W."/>
            <person name="Dougall A."/>
            <person name="Gaze S.T."/>
            <person name="Mulvenna J."/>
            <person name="Sotillo J."/>
            <person name="Ranganathan S."/>
            <person name="Rabelo E.M."/>
            <person name="Wilson R.K."/>
            <person name="Felgner P.L."/>
            <person name="Bethony J."/>
            <person name="Hawdon J.M."/>
            <person name="Gasser R.B."/>
            <person name="Loukas A."/>
            <person name="Mitreva M."/>
        </authorList>
    </citation>
    <scope>NUCLEOTIDE SEQUENCE [LARGE SCALE GENOMIC DNA]</scope>
</reference>
<proteinExistence type="predicted"/>
<dbReference type="Proteomes" id="UP000053676">
    <property type="component" value="Unassembled WGS sequence"/>
</dbReference>
<dbReference type="OrthoDB" id="6252479at2759"/>
<sequence>MDDNDNAPRFVHKDYSVTVPLSSPIGYSVVTLLAHDADSGENGMVKYSIISGNELGFFSLDPVLGVVRLAKRLPIDHTESILTVRATDGGKYPLSDTANVRIQTSSYDGHGFRFTRELYQRTARDTTALGSVLLVVSTQPNGVARYSMKQPCPHFDVHAASGAVTLKRWLTRERAKSVACTVVARNRAGEEDTAK</sequence>
<evidence type="ECO:0000256" key="7">
    <source>
        <dbReference type="ARBA" id="ARBA00022989"/>
    </source>
</evidence>
<dbReference type="Pfam" id="PF00028">
    <property type="entry name" value="Cadherin"/>
    <property type="match status" value="1"/>
</dbReference>
<dbReference type="CDD" id="cd11304">
    <property type="entry name" value="Cadherin_repeat"/>
    <property type="match status" value="1"/>
</dbReference>
<evidence type="ECO:0000256" key="2">
    <source>
        <dbReference type="ARBA" id="ARBA00022536"/>
    </source>
</evidence>
<evidence type="ECO:0000256" key="3">
    <source>
        <dbReference type="ARBA" id="ARBA00022692"/>
    </source>
</evidence>
<dbReference type="FunFam" id="2.60.40.60:FF:000013">
    <property type="entry name" value="Cadherin EGF LAG seven-pass G-type receptor"/>
    <property type="match status" value="1"/>
</dbReference>
<keyword evidence="8" id="KW-0472">Membrane</keyword>